<dbReference type="Proteomes" id="UP000295050">
    <property type="component" value="Unassembled WGS sequence"/>
</dbReference>
<name>A0A4R2RR90_9RHOB</name>
<evidence type="ECO:0000313" key="3">
    <source>
        <dbReference type="Proteomes" id="UP000295050"/>
    </source>
</evidence>
<dbReference type="Pfam" id="PF13403">
    <property type="entry name" value="Hint_2"/>
    <property type="match status" value="1"/>
</dbReference>
<accession>A0A4R2RR90</accession>
<dbReference type="InterPro" id="IPR028992">
    <property type="entry name" value="Hedgehog/Intein_dom"/>
</dbReference>
<dbReference type="EMBL" id="SLXU01000002">
    <property type="protein sequence ID" value="TCP62381.1"/>
    <property type="molecule type" value="Genomic_DNA"/>
</dbReference>
<evidence type="ECO:0000313" key="2">
    <source>
        <dbReference type="EMBL" id="TCP62381.1"/>
    </source>
</evidence>
<dbReference type="OrthoDB" id="6305173at2"/>
<organism evidence="2 3">
    <name type="scientific">Rhodovulum bhavnagarense</name>
    <dbReference type="NCBI Taxonomy" id="992286"/>
    <lineage>
        <taxon>Bacteria</taxon>
        <taxon>Pseudomonadati</taxon>
        <taxon>Pseudomonadota</taxon>
        <taxon>Alphaproteobacteria</taxon>
        <taxon>Rhodobacterales</taxon>
        <taxon>Paracoccaceae</taxon>
        <taxon>Rhodovulum</taxon>
    </lineage>
</organism>
<dbReference type="InterPro" id="IPR036844">
    <property type="entry name" value="Hint_dom_sf"/>
</dbReference>
<sequence>MSVAFQAVDNEFAASTGANVGSDIGGSGTSTVDYPPDATKDLLITANEGDSDPFLFDVGDRYDLSYGGMEGGVTLADAVVVRSDALSDGGHAVVFEGQDESGTAVQVVWTPGFDLEQWYWDNFNSGKSSAFYTYDTDVTTAYAAPIICFEGETRIDTPRGPVRAASLTPGTMVDTLDHGPQMVLWVGQAVMRGVGRMAPVVFPAGALGNDRPLVLSQQHRVMHRSSGAELMFAAEEVLIPARAYAMAGHSGARICERPVVRYVHILFERHEIVMAEGVPCESLLLGDVARRALNAEAWNEILAHFPEIDLGPGSDMPSEAARPILRVCEARMLLAPRQVAVAV</sequence>
<protein>
    <submittedName>
        <fullName evidence="2">Hint domain-containing protein</fullName>
    </submittedName>
</protein>
<keyword evidence="3" id="KW-1185">Reference proteome</keyword>
<comment type="caution">
    <text evidence="2">The sequence shown here is derived from an EMBL/GenBank/DDBJ whole genome shotgun (WGS) entry which is preliminary data.</text>
</comment>
<proteinExistence type="predicted"/>
<dbReference type="AlphaFoldDB" id="A0A4R2RR90"/>
<dbReference type="SUPFAM" id="SSF51294">
    <property type="entry name" value="Hedgehog/intein (Hint) domain"/>
    <property type="match status" value="1"/>
</dbReference>
<dbReference type="RefSeq" id="WP_132950635.1">
    <property type="nucleotide sequence ID" value="NZ_SLXU01000002.1"/>
</dbReference>
<reference evidence="2 3" key="1">
    <citation type="submission" date="2019-03" db="EMBL/GenBank/DDBJ databases">
        <title>Genomic Encyclopedia of Type Strains, Phase IV (KMG-IV): sequencing the most valuable type-strain genomes for metagenomic binning, comparative biology and taxonomic classification.</title>
        <authorList>
            <person name="Goeker M."/>
        </authorList>
    </citation>
    <scope>NUCLEOTIDE SEQUENCE [LARGE SCALE GENOMIC DNA]</scope>
    <source>
        <strain evidence="2 3">DSM 24766</strain>
    </source>
</reference>
<evidence type="ECO:0000259" key="1">
    <source>
        <dbReference type="Pfam" id="PF13403"/>
    </source>
</evidence>
<feature type="domain" description="Hedgehog/Intein (Hint)" evidence="1">
    <location>
        <begin position="147"/>
        <end position="286"/>
    </location>
</feature>
<gene>
    <name evidence="2" type="ORF">EV663_102228</name>
</gene>